<reference evidence="2 3" key="1">
    <citation type="submission" date="2016-10" db="EMBL/GenBank/DDBJ databases">
        <title>Comparative genome analysis of multiple Pseudomonas spp. focuses on biocontrol and plant growth promoting traits.</title>
        <authorList>
            <person name="Tao X.-Y."/>
            <person name="Taylor C.G."/>
        </authorList>
    </citation>
    <scope>NUCLEOTIDE SEQUENCE [LARGE SCALE GENOMIC DNA]</scope>
    <source>
        <strain evidence="2 3">37A10</strain>
    </source>
</reference>
<evidence type="ECO:0000313" key="2">
    <source>
        <dbReference type="EMBL" id="RON41207.1"/>
    </source>
</evidence>
<organism evidence="2 3">
    <name type="scientific">Pseudomonas frederiksbergensis</name>
    <dbReference type="NCBI Taxonomy" id="104087"/>
    <lineage>
        <taxon>Bacteria</taxon>
        <taxon>Pseudomonadati</taxon>
        <taxon>Pseudomonadota</taxon>
        <taxon>Gammaproteobacteria</taxon>
        <taxon>Pseudomonadales</taxon>
        <taxon>Pseudomonadaceae</taxon>
        <taxon>Pseudomonas</taxon>
    </lineage>
</organism>
<evidence type="ECO:0008006" key="4">
    <source>
        <dbReference type="Google" id="ProtNLM"/>
    </source>
</evidence>
<name>A0A423JU60_9PSED</name>
<dbReference type="AlphaFoldDB" id="A0A423JU60"/>
<keyword evidence="1" id="KW-0732">Signal</keyword>
<evidence type="ECO:0000256" key="1">
    <source>
        <dbReference type="SAM" id="SignalP"/>
    </source>
</evidence>
<comment type="caution">
    <text evidence="2">The sequence shown here is derived from an EMBL/GenBank/DDBJ whole genome shotgun (WGS) entry which is preliminary data.</text>
</comment>
<proteinExistence type="predicted"/>
<feature type="chain" id="PRO_5019391542" description="DUF3298 domain-containing protein" evidence="1">
    <location>
        <begin position="25"/>
        <end position="383"/>
    </location>
</feature>
<dbReference type="RefSeq" id="WP_123514313.1">
    <property type="nucleotide sequence ID" value="NZ_MOBQ01000034.1"/>
</dbReference>
<dbReference type="Proteomes" id="UP000285349">
    <property type="component" value="Unassembled WGS sequence"/>
</dbReference>
<protein>
    <recommendedName>
        <fullName evidence="4">DUF3298 domain-containing protein</fullName>
    </recommendedName>
</protein>
<feature type="signal peptide" evidence="1">
    <location>
        <begin position="1"/>
        <end position="24"/>
    </location>
</feature>
<gene>
    <name evidence="2" type="ORF">BK666_25105</name>
</gene>
<evidence type="ECO:0000313" key="3">
    <source>
        <dbReference type="Proteomes" id="UP000285349"/>
    </source>
</evidence>
<sequence>MFKGLRCLAGVVVLACLTASPVIRADGSTQVYTGTLGKMPIVLEVNPDSGDGRYFYQKYRKDLVLSGKREGHVLLLDEGSGDDPRPKLRLQTSSDGWSGEWTSSKGKVLKIELHPVKLAPIPGDTLPYLVRMHDQWPYDYLRLQGLKLQQGRTETFMGYTLQWWSEPQSKIQMFEVVSGYSVQARERLNQQLMARLWQSVMGYFECADDNAATNFDQLSQPMWMTPSVMSAVVSTDTYCGGALADQNNEALNFDAKTGNALTLEDVVWVGKGKPQHFERSYSKDDSSQAWSDYRTKEWAPWLLTQLFRLYPNEMAAKPEIEENDCRYNSAESWDYPGWYFTEKGIKLEALYLQSEAACRNTAWSVLPYDLVKQHPGGVTLQLP</sequence>
<dbReference type="OrthoDB" id="7543403at2"/>
<dbReference type="EMBL" id="MOBQ01000034">
    <property type="protein sequence ID" value="RON41207.1"/>
    <property type="molecule type" value="Genomic_DNA"/>
</dbReference>
<accession>A0A423JU60</accession>